<dbReference type="AlphaFoldDB" id="A0AAD9XPX7"/>
<gene>
    <name evidence="1" type="ORF">Ddye_001817</name>
</gene>
<proteinExistence type="predicted"/>
<accession>A0AAD9XPX7</accession>
<evidence type="ECO:0000313" key="2">
    <source>
        <dbReference type="Proteomes" id="UP001280121"/>
    </source>
</evidence>
<reference evidence="1" key="1">
    <citation type="journal article" date="2023" name="Plant J.">
        <title>Genome sequences and population genomics provide insights into the demographic history, inbreeding, and mutation load of two 'living fossil' tree species of Dipteronia.</title>
        <authorList>
            <person name="Feng Y."/>
            <person name="Comes H.P."/>
            <person name="Chen J."/>
            <person name="Zhu S."/>
            <person name="Lu R."/>
            <person name="Zhang X."/>
            <person name="Li P."/>
            <person name="Qiu J."/>
            <person name="Olsen K.M."/>
            <person name="Qiu Y."/>
        </authorList>
    </citation>
    <scope>NUCLEOTIDE SEQUENCE</scope>
    <source>
        <strain evidence="1">KIB01</strain>
    </source>
</reference>
<evidence type="ECO:0000313" key="1">
    <source>
        <dbReference type="EMBL" id="KAK2663243.1"/>
    </source>
</evidence>
<protein>
    <recommendedName>
        <fullName evidence="3">Reverse transcriptase</fullName>
    </recommendedName>
</protein>
<dbReference type="EMBL" id="JANJYI010000001">
    <property type="protein sequence ID" value="KAK2663243.1"/>
    <property type="molecule type" value="Genomic_DNA"/>
</dbReference>
<dbReference type="PANTHER" id="PTHR33116">
    <property type="entry name" value="REVERSE TRANSCRIPTASE ZINC-BINDING DOMAIN-CONTAINING PROTEIN-RELATED-RELATED"/>
    <property type="match status" value="1"/>
</dbReference>
<dbReference type="Proteomes" id="UP001280121">
    <property type="component" value="Unassembled WGS sequence"/>
</dbReference>
<organism evidence="1 2">
    <name type="scientific">Dipteronia dyeriana</name>
    <dbReference type="NCBI Taxonomy" id="168575"/>
    <lineage>
        <taxon>Eukaryota</taxon>
        <taxon>Viridiplantae</taxon>
        <taxon>Streptophyta</taxon>
        <taxon>Embryophyta</taxon>
        <taxon>Tracheophyta</taxon>
        <taxon>Spermatophyta</taxon>
        <taxon>Magnoliopsida</taxon>
        <taxon>eudicotyledons</taxon>
        <taxon>Gunneridae</taxon>
        <taxon>Pentapetalae</taxon>
        <taxon>rosids</taxon>
        <taxon>malvids</taxon>
        <taxon>Sapindales</taxon>
        <taxon>Sapindaceae</taxon>
        <taxon>Hippocastanoideae</taxon>
        <taxon>Acereae</taxon>
        <taxon>Dipteronia</taxon>
    </lineage>
</organism>
<evidence type="ECO:0008006" key="3">
    <source>
        <dbReference type="Google" id="ProtNLM"/>
    </source>
</evidence>
<keyword evidence="2" id="KW-1185">Reference proteome</keyword>
<name>A0AAD9XPX7_9ROSI</name>
<sequence length="220" mass="24379">MISLVSSSWLVVRDFNTVLGAHEALGSRSPTCGSCEDFRSMIEDCDLVGIHSYVSSADDIRDMVFVIDVASALKPVIKNPELRGTSQRCWDVKDDVMIFCKGAIKNLKNIMGSFKNYGDLSGQLVKWGKFFIYFGSPISPSWIGSFQSLIGIQIGQLPFCHLGVLLFQGKAQKMVLRLIADTILSKFVKWKGKSLSLAGRAILIMPVITGSFVHSFKIYR</sequence>
<dbReference type="PANTHER" id="PTHR33116:SF78">
    <property type="entry name" value="OS12G0587133 PROTEIN"/>
    <property type="match status" value="1"/>
</dbReference>
<comment type="caution">
    <text evidence="1">The sequence shown here is derived from an EMBL/GenBank/DDBJ whole genome shotgun (WGS) entry which is preliminary data.</text>
</comment>